<accession>A0A3Q9UFP9</accession>
<dbReference type="Pfam" id="PF05257">
    <property type="entry name" value="CHAP"/>
    <property type="match status" value="1"/>
</dbReference>
<feature type="region of interest" description="Disordered" evidence="2">
    <location>
        <begin position="202"/>
        <end position="229"/>
    </location>
</feature>
<feature type="coiled-coil region" evidence="1">
    <location>
        <begin position="52"/>
        <end position="79"/>
    </location>
</feature>
<dbReference type="InterPro" id="IPR038765">
    <property type="entry name" value="Papain-like_cys_pep_sf"/>
</dbReference>
<dbReference type="EMBL" id="CP025570">
    <property type="protein sequence ID" value="AZZ40456.1"/>
    <property type="molecule type" value="Genomic_DNA"/>
</dbReference>
<dbReference type="InterPro" id="IPR009148">
    <property type="entry name" value="PcsB-like"/>
</dbReference>
<evidence type="ECO:0000256" key="2">
    <source>
        <dbReference type="SAM" id="MobiDB-lite"/>
    </source>
</evidence>
<dbReference type="Gene3D" id="3.90.1720.10">
    <property type="entry name" value="endopeptidase domain like (from Nostoc punctiforme)"/>
    <property type="match status" value="1"/>
</dbReference>
<dbReference type="SUPFAM" id="SSF54001">
    <property type="entry name" value="Cysteine proteinases"/>
    <property type="match status" value="1"/>
</dbReference>
<reference evidence="5" key="1">
    <citation type="submission" date="2017-12" db="EMBL/GenBank/DDBJ databases">
        <title>Whole genome sequencing of Acidipropionibacterium jensenii strains JS279 and JS280.</title>
        <authorList>
            <person name="Deptula P."/>
            <person name="Laine P."/>
            <person name="Smolander O.-P."/>
            <person name="Paulin L."/>
            <person name="Auvinen P."/>
            <person name="Varmanen P."/>
        </authorList>
    </citation>
    <scope>NUCLEOTIDE SEQUENCE [LARGE SCALE GENOMIC DNA]</scope>
    <source>
        <strain evidence="5">JS280</strain>
    </source>
</reference>
<feature type="domain" description="Peptidase C51" evidence="3">
    <location>
        <begin position="321"/>
        <end position="455"/>
    </location>
</feature>
<proteinExistence type="predicted"/>
<evidence type="ECO:0000313" key="4">
    <source>
        <dbReference type="EMBL" id="AZZ40456.1"/>
    </source>
</evidence>
<name>A0A3Q9UFP9_9ACTN</name>
<organism evidence="4 5">
    <name type="scientific">Acidipropionibacterium jensenii</name>
    <dbReference type="NCBI Taxonomy" id="1749"/>
    <lineage>
        <taxon>Bacteria</taxon>
        <taxon>Bacillati</taxon>
        <taxon>Actinomycetota</taxon>
        <taxon>Actinomycetes</taxon>
        <taxon>Propionibacteriales</taxon>
        <taxon>Propionibacteriaceae</taxon>
        <taxon>Acidipropionibacterium</taxon>
    </lineage>
</organism>
<dbReference type="Proteomes" id="UP000285875">
    <property type="component" value="Chromosome"/>
</dbReference>
<dbReference type="InterPro" id="IPR007921">
    <property type="entry name" value="CHAP_dom"/>
</dbReference>
<protein>
    <submittedName>
        <fullName evidence="4">CHAP domain-containing protein</fullName>
    </submittedName>
</protein>
<evidence type="ECO:0000256" key="1">
    <source>
        <dbReference type="SAM" id="Coils"/>
    </source>
</evidence>
<evidence type="ECO:0000313" key="5">
    <source>
        <dbReference type="Proteomes" id="UP000285875"/>
    </source>
</evidence>
<dbReference type="PROSITE" id="PS50911">
    <property type="entry name" value="CHAP"/>
    <property type="match status" value="1"/>
</dbReference>
<evidence type="ECO:0000259" key="3">
    <source>
        <dbReference type="PROSITE" id="PS50911"/>
    </source>
</evidence>
<gene>
    <name evidence="4" type="ORF">C0Z10_12725</name>
</gene>
<dbReference type="PRINTS" id="PR01852">
    <property type="entry name" value="SIBAPROTEIN"/>
</dbReference>
<dbReference type="AlphaFoldDB" id="A0A3Q9UFP9"/>
<dbReference type="RefSeq" id="WP_097799614.1">
    <property type="nucleotide sequence ID" value="NZ_CP025570.1"/>
</dbReference>
<sequence length="456" mass="47835">MRLPQLSPDLARRARHVASGAVVLAIVAGAGSAGIAHAESDKDRQNRLETALATSQDSLKNSKAEAATAQQNLTTSQQRLASQQAVLSEAKSDVAIAKQKDTQLAGKLAAAQDALTKANQAVATGKAELDADRKTYATSMNRLVQQSSPLQSIAVFTTNLTTNDMNQRTQWSTVATNVSKEAVEEISRKVVTLQAAEKAQAGATRQAAERKKDSAAHLQTTRTLEQEAESAAEAVAATVKLNAATAAQKQAQLDADRARTSSLTSQVSQVKTSIARAAARQAAAAKAEAEARRQAEAASNKLATAAASADRTRSGSGQSSSSTAGSYGAVANYNGVDPWGFYWGQCVSYAAWKVRSTTNWSNFQNDTNGVHFGNAVNWGAAARAIGVRVDTSPSVGSVAWRTSGYAGHVAWVTAVHGDGTIDVSEYNFEVPGGFDTRSRVNWSSGGSAGFDGFIHF</sequence>
<keyword evidence="1" id="KW-0175">Coiled coil</keyword>
<dbReference type="KEGG" id="aji:C0Z10_12725"/>
<feature type="region of interest" description="Disordered" evidence="2">
    <location>
        <begin position="302"/>
        <end position="324"/>
    </location>
</feature>